<feature type="compositionally biased region" description="Low complexity" evidence="3">
    <location>
        <begin position="352"/>
        <end position="372"/>
    </location>
</feature>
<dbReference type="Gene3D" id="1.20.5.1940">
    <property type="match status" value="1"/>
</dbReference>
<name>A0A8H7IIZ0_9AGAM</name>
<feature type="region of interest" description="Disordered" evidence="3">
    <location>
        <begin position="1"/>
        <end position="46"/>
    </location>
</feature>
<feature type="compositionally biased region" description="Gly residues" evidence="3">
    <location>
        <begin position="1"/>
        <end position="14"/>
    </location>
</feature>
<dbReference type="SMART" id="SM00326">
    <property type="entry name" value="SH3"/>
    <property type="match status" value="1"/>
</dbReference>
<accession>A0A8H7IIZ0</accession>
<dbReference type="EMBL" id="JACYCF010000003">
    <property type="protein sequence ID" value="KAF8758939.1"/>
    <property type="molecule type" value="Genomic_DNA"/>
</dbReference>
<dbReference type="Proteomes" id="UP000614334">
    <property type="component" value="Unassembled WGS sequence"/>
</dbReference>
<dbReference type="SUPFAM" id="SSF50044">
    <property type="entry name" value="SH3-domain"/>
    <property type="match status" value="1"/>
</dbReference>
<evidence type="ECO:0000313" key="6">
    <source>
        <dbReference type="Proteomes" id="UP000614334"/>
    </source>
</evidence>
<feature type="compositionally biased region" description="Basic and acidic residues" evidence="3">
    <location>
        <begin position="283"/>
        <end position="301"/>
    </location>
</feature>
<feature type="compositionally biased region" description="Basic residues" evidence="3">
    <location>
        <begin position="258"/>
        <end position="269"/>
    </location>
</feature>
<feature type="domain" description="SH3" evidence="4">
    <location>
        <begin position="416"/>
        <end position="476"/>
    </location>
</feature>
<evidence type="ECO:0000256" key="3">
    <source>
        <dbReference type="SAM" id="MobiDB-lite"/>
    </source>
</evidence>
<evidence type="ECO:0000256" key="2">
    <source>
        <dbReference type="PROSITE-ProRule" id="PRU00192"/>
    </source>
</evidence>
<evidence type="ECO:0000256" key="1">
    <source>
        <dbReference type="ARBA" id="ARBA00022443"/>
    </source>
</evidence>
<dbReference type="InterPro" id="IPR036028">
    <property type="entry name" value="SH3-like_dom_sf"/>
</dbReference>
<feature type="region of interest" description="Disordered" evidence="3">
    <location>
        <begin position="148"/>
        <end position="167"/>
    </location>
</feature>
<feature type="region of interest" description="Disordered" evidence="3">
    <location>
        <begin position="661"/>
        <end position="740"/>
    </location>
</feature>
<organism evidence="5 6">
    <name type="scientific">Rhizoctonia solani</name>
    <dbReference type="NCBI Taxonomy" id="456999"/>
    <lineage>
        <taxon>Eukaryota</taxon>
        <taxon>Fungi</taxon>
        <taxon>Dikarya</taxon>
        <taxon>Basidiomycota</taxon>
        <taxon>Agaricomycotina</taxon>
        <taxon>Agaricomycetes</taxon>
        <taxon>Cantharellales</taxon>
        <taxon>Ceratobasidiaceae</taxon>
        <taxon>Rhizoctonia</taxon>
    </lineage>
</organism>
<protein>
    <submittedName>
        <fullName evidence="5">GAT domain</fullName>
    </submittedName>
</protein>
<dbReference type="Pfam" id="PF14604">
    <property type="entry name" value="SH3_9"/>
    <property type="match status" value="1"/>
</dbReference>
<gene>
    <name evidence="5" type="ORF">RHS01_02536</name>
</gene>
<feature type="compositionally biased region" description="Basic and acidic residues" evidence="3">
    <location>
        <begin position="702"/>
        <end position="715"/>
    </location>
</feature>
<evidence type="ECO:0000313" key="5">
    <source>
        <dbReference type="EMBL" id="KAF8758939.1"/>
    </source>
</evidence>
<sequence length="740" mass="79355">MSSWTGQGGPGGSSGSEFIHVDHDGHAGSSPGSGTTDQLTDQTIPEDQAAIRRLGEDVRKAGAAGAQAAVGALRTRMADKNATPESPIDAQRQIADPSFVNTLKSIASDPNVRASLKTWASQIRIGDPAEASELASITGLDEHLSEGVASQTPRRPPANIPGTASFQGRPQLATTEEVDEPRSAITAHNSGSQLFGAPMPGGFGLDGGAFDANGSVAGGSNGTRDGWWGGAQPLSHPAPPSGWGEDEDGVQSDAPSTRSKRTTKTKSRLGRSTLGVATPSIDGGREARSRLDQQIPRHEHSSSTLASSFGADGTMSEVESTHTPGGDSLMYARHHGTGIPVPPITVPAATPVPTVAPQVLPPSRQRSISPDPIRVPRRRSPSPRGARSRMASRARAESRRRPAPAADPAAMLIELTGVQFVRARKDYDALRDDELSLNEGDILAVIKREADGRYWLGHIQGQVGRFPVHVVDVLSHQSRTQGDSTAQEEKTTELLRRAREIEDFMEHLHEFDITRHCITDDDDIQADLSSLLELRREVVRHLDETTTGIGRLKAMLNQIKQAQRVHDRLIDSRIAGYAARTAIHDETPRMNYQDLPSNMGYPYAAPPFDMTPYARRTSGMPPQQIEQAPRDGISPYRAPGDHASTRKDIFLCTCFNADTQQSPDDTSMYATEPNTPGEPLIAGATNGQFPLPMSAQTGGWGESERGGTVKDDVGRTTRSGRNRGPSDTSAHTHTSRRGAF</sequence>
<dbReference type="Gene3D" id="2.30.30.40">
    <property type="entry name" value="SH3 Domains"/>
    <property type="match status" value="1"/>
</dbReference>
<keyword evidence="1 2" id="KW-0728">SH3 domain</keyword>
<evidence type="ECO:0000259" key="4">
    <source>
        <dbReference type="PROSITE" id="PS50002"/>
    </source>
</evidence>
<comment type="caution">
    <text evidence="5">The sequence shown here is derived from an EMBL/GenBank/DDBJ whole genome shotgun (WGS) entry which is preliminary data.</text>
</comment>
<feature type="region of interest" description="Disordered" evidence="3">
    <location>
        <begin position="75"/>
        <end position="95"/>
    </location>
</feature>
<reference evidence="5" key="1">
    <citation type="submission" date="2020-09" db="EMBL/GenBank/DDBJ databases">
        <title>Comparative genome analyses of four rice-infecting Rhizoctonia solani isolates reveal extensive enrichment of homogalacturonan modification genes.</title>
        <authorList>
            <person name="Lee D.-Y."/>
            <person name="Jeon J."/>
            <person name="Kim K.-T."/>
            <person name="Cheong K."/>
            <person name="Song H."/>
            <person name="Choi G."/>
            <person name="Ko J."/>
            <person name="Opiyo S.O."/>
            <person name="Zuo S."/>
            <person name="Madhav S."/>
            <person name="Lee Y.-H."/>
            <person name="Wang G.-L."/>
        </authorList>
    </citation>
    <scope>NUCLEOTIDE SEQUENCE</scope>
    <source>
        <strain evidence="5">AG1-IA B2</strain>
    </source>
</reference>
<feature type="compositionally biased region" description="Polar residues" evidence="3">
    <location>
        <begin position="661"/>
        <end position="674"/>
    </location>
</feature>
<dbReference type="InterPro" id="IPR001452">
    <property type="entry name" value="SH3_domain"/>
</dbReference>
<feature type="compositionally biased region" description="Basic residues" evidence="3">
    <location>
        <begin position="375"/>
        <end position="392"/>
    </location>
</feature>
<feature type="region of interest" description="Disordered" evidence="3">
    <location>
        <begin position="221"/>
        <end position="336"/>
    </location>
</feature>
<feature type="compositionally biased region" description="Polar residues" evidence="3">
    <location>
        <begin position="30"/>
        <end position="45"/>
    </location>
</feature>
<dbReference type="PROSITE" id="PS50002">
    <property type="entry name" value="SH3"/>
    <property type="match status" value="1"/>
</dbReference>
<proteinExistence type="predicted"/>
<feature type="region of interest" description="Disordered" evidence="3">
    <location>
        <begin position="352"/>
        <end position="405"/>
    </location>
</feature>
<dbReference type="AlphaFoldDB" id="A0A8H7IIZ0"/>